<dbReference type="AlphaFoldDB" id="A0AA39LVG2"/>
<dbReference type="Proteomes" id="UP001175271">
    <property type="component" value="Unassembled WGS sequence"/>
</dbReference>
<accession>A0AA39LVG2</accession>
<evidence type="ECO:0000256" key="5">
    <source>
        <dbReference type="ARBA" id="ARBA00044973"/>
    </source>
</evidence>
<evidence type="ECO:0000313" key="7">
    <source>
        <dbReference type="EMBL" id="KAK0411093.1"/>
    </source>
</evidence>
<dbReference type="PANTHER" id="PTHR11820">
    <property type="entry name" value="ACYLPYRUVASE"/>
    <property type="match status" value="1"/>
</dbReference>
<dbReference type="GO" id="GO:0046872">
    <property type="term" value="F:metal ion binding"/>
    <property type="evidence" value="ECO:0007669"/>
    <property type="project" value="UniProtKB-KW"/>
</dbReference>
<evidence type="ECO:0000256" key="4">
    <source>
        <dbReference type="ARBA" id="ARBA00044911"/>
    </source>
</evidence>
<name>A0AA39LVG2_9BILA</name>
<protein>
    <recommendedName>
        <fullName evidence="5">oxaloacetate tautomerase</fullName>
        <ecNumber evidence="5">5.3.2.2</ecNumber>
    </recommendedName>
    <alternativeName>
        <fullName evidence="3">Fumarylacetoacetate hydrolase domain-containing protein 1</fullName>
    </alternativeName>
</protein>
<evidence type="ECO:0000313" key="8">
    <source>
        <dbReference type="Proteomes" id="UP001175271"/>
    </source>
</evidence>
<sequence>MEDLENFHAICKTVVGLENNFRCFLKEQSLSEGDFPIWFKRSGGNIISEGTHITIPAGHLGLVAEVHLGVVLSKDTSEISRSEVKHHIGGFVVALNLHIRDEPFKKTPSKVWAESQEFHSDIAVSSLLHNIEHPHTLSIWSAVNGTEVQRGLLADAIRSIPDVVERASELTSLRKGDIVLCGTPTGGRYVKAGDVVEIGIDDHVRCQFNVEKFTDVSAPTGAYHF</sequence>
<keyword evidence="8" id="KW-1185">Reference proteome</keyword>
<organism evidence="7 8">
    <name type="scientific">Steinernema hermaphroditum</name>
    <dbReference type="NCBI Taxonomy" id="289476"/>
    <lineage>
        <taxon>Eukaryota</taxon>
        <taxon>Metazoa</taxon>
        <taxon>Ecdysozoa</taxon>
        <taxon>Nematoda</taxon>
        <taxon>Chromadorea</taxon>
        <taxon>Rhabditida</taxon>
        <taxon>Tylenchina</taxon>
        <taxon>Panagrolaimomorpha</taxon>
        <taxon>Strongyloidoidea</taxon>
        <taxon>Steinernematidae</taxon>
        <taxon>Steinernema</taxon>
    </lineage>
</organism>
<dbReference type="Gene3D" id="3.90.850.10">
    <property type="entry name" value="Fumarylacetoacetase-like, C-terminal domain"/>
    <property type="match status" value="1"/>
</dbReference>
<dbReference type="GO" id="GO:0005739">
    <property type="term" value="C:mitochondrion"/>
    <property type="evidence" value="ECO:0007669"/>
    <property type="project" value="TreeGrafter"/>
</dbReference>
<keyword evidence="2" id="KW-0479">Metal-binding</keyword>
<evidence type="ECO:0000259" key="6">
    <source>
        <dbReference type="Pfam" id="PF01557"/>
    </source>
</evidence>
<dbReference type="PANTHER" id="PTHR11820:SF7">
    <property type="entry name" value="ACYLPYRUVASE FAHD1, MITOCHONDRIAL"/>
    <property type="match status" value="1"/>
</dbReference>
<dbReference type="EC" id="5.3.2.2" evidence="5"/>
<comment type="caution">
    <text evidence="7">The sequence shown here is derived from an EMBL/GenBank/DDBJ whole genome shotgun (WGS) entry which is preliminary data.</text>
</comment>
<gene>
    <name evidence="7" type="ORF">QR680_005476</name>
</gene>
<comment type="similarity">
    <text evidence="1">Belongs to the FAH family.</text>
</comment>
<proteinExistence type="inferred from homology"/>
<dbReference type="InterPro" id="IPR011234">
    <property type="entry name" value="Fumarylacetoacetase-like_C"/>
</dbReference>
<comment type="catalytic activity">
    <reaction evidence="4">
        <text>oxaloacetate = enol-oxaloacetate</text>
        <dbReference type="Rhea" id="RHEA:16021"/>
        <dbReference type="ChEBI" id="CHEBI:16452"/>
        <dbReference type="ChEBI" id="CHEBI:17479"/>
        <dbReference type="EC" id="5.3.2.2"/>
    </reaction>
    <physiologicalReaction direction="right-to-left" evidence="4">
        <dbReference type="Rhea" id="RHEA:16023"/>
    </physiologicalReaction>
</comment>
<feature type="domain" description="Fumarylacetoacetase-like C-terminal" evidence="6">
    <location>
        <begin position="14"/>
        <end position="210"/>
    </location>
</feature>
<evidence type="ECO:0000256" key="2">
    <source>
        <dbReference type="ARBA" id="ARBA00022723"/>
    </source>
</evidence>
<dbReference type="InterPro" id="IPR036663">
    <property type="entry name" value="Fumarylacetoacetase_C_sf"/>
</dbReference>
<dbReference type="GO" id="GO:0050163">
    <property type="term" value="F:oxaloacetate tautomerase activity"/>
    <property type="evidence" value="ECO:0007669"/>
    <property type="project" value="UniProtKB-EC"/>
</dbReference>
<dbReference type="EMBL" id="JAUCMV010000003">
    <property type="protein sequence ID" value="KAK0411093.1"/>
    <property type="molecule type" value="Genomic_DNA"/>
</dbReference>
<dbReference type="SUPFAM" id="SSF56529">
    <property type="entry name" value="FAH"/>
    <property type="match status" value="1"/>
</dbReference>
<dbReference type="GO" id="GO:0018773">
    <property type="term" value="F:acetylpyruvate hydrolase activity"/>
    <property type="evidence" value="ECO:0007669"/>
    <property type="project" value="TreeGrafter"/>
</dbReference>
<reference evidence="7" key="1">
    <citation type="submission" date="2023-06" db="EMBL/GenBank/DDBJ databases">
        <title>Genomic analysis of the entomopathogenic nematode Steinernema hermaphroditum.</title>
        <authorList>
            <person name="Schwarz E.M."/>
            <person name="Heppert J.K."/>
            <person name="Baniya A."/>
            <person name="Schwartz H.T."/>
            <person name="Tan C.-H."/>
            <person name="Antoshechkin I."/>
            <person name="Sternberg P.W."/>
            <person name="Goodrich-Blair H."/>
            <person name="Dillman A.R."/>
        </authorList>
    </citation>
    <scope>NUCLEOTIDE SEQUENCE</scope>
    <source>
        <strain evidence="7">PS9179</strain>
        <tissue evidence="7">Whole animal</tissue>
    </source>
</reference>
<dbReference type="Pfam" id="PF01557">
    <property type="entry name" value="FAA_hydrolase"/>
    <property type="match status" value="1"/>
</dbReference>
<evidence type="ECO:0000256" key="3">
    <source>
        <dbReference type="ARBA" id="ARBA00042340"/>
    </source>
</evidence>
<evidence type="ECO:0000256" key="1">
    <source>
        <dbReference type="ARBA" id="ARBA00010211"/>
    </source>
</evidence>